<dbReference type="Pfam" id="PF03755">
    <property type="entry name" value="YicC-like_N"/>
    <property type="match status" value="1"/>
</dbReference>
<dbReference type="GO" id="GO:0016787">
    <property type="term" value="F:hydrolase activity"/>
    <property type="evidence" value="ECO:0007669"/>
    <property type="project" value="UniProtKB-KW"/>
</dbReference>
<dbReference type="PANTHER" id="PTHR30636:SF3">
    <property type="entry name" value="UPF0701 PROTEIN YICC"/>
    <property type="match status" value="1"/>
</dbReference>
<accession>A0ABW4Z4A4</accession>
<comment type="caution">
    <text evidence="8">The sequence shown here is derived from an EMBL/GenBank/DDBJ whole genome shotgun (WGS) entry which is preliminary data.</text>
</comment>
<comment type="similarity">
    <text evidence="5">Belongs to the YicC/YloC family.</text>
</comment>
<evidence type="ECO:0000256" key="4">
    <source>
        <dbReference type="ARBA" id="ARBA00022801"/>
    </source>
</evidence>
<sequence length="296" mass="31844">MALASMTGFSRTQGLSGAWNWAWELKSVNGKGLDLRLRLPAGWDVLEASLKAIAASRLSRGNINANLTMTRGDSAVSVRVNEDVLRAVAATVSRIAREMDAPPVQLESLLSLKGVMEIAEAEDTPEERKAVETAVIAGFEAALEALIAMRASEGAALGVVLKERLDGIERLTAMAEANPARQPEAIRAKLAEQIAVLTNAGGKTFEPDRLHQEALLLASKVDVREELDRLVAHVAAARAMLAEGGAVGRRLDFLAQEFNRETNTLCSKANDVSLTAIGLELKGIVEQFREQVQNIE</sequence>
<proteinExistence type="inferred from homology"/>
<reference evidence="9" key="1">
    <citation type="journal article" date="2019" name="Int. J. Syst. Evol. Microbiol.">
        <title>The Global Catalogue of Microorganisms (GCM) 10K type strain sequencing project: providing services to taxonomists for standard genome sequencing and annotation.</title>
        <authorList>
            <consortium name="The Broad Institute Genomics Platform"/>
            <consortium name="The Broad Institute Genome Sequencing Center for Infectious Disease"/>
            <person name="Wu L."/>
            <person name="Ma J."/>
        </authorList>
    </citation>
    <scope>NUCLEOTIDE SEQUENCE [LARGE SCALE GENOMIC DNA]</scope>
    <source>
        <strain evidence="9">CCM 7435</strain>
    </source>
</reference>
<dbReference type="PANTHER" id="PTHR30636">
    <property type="entry name" value="UPF0701 PROTEIN YICC"/>
    <property type="match status" value="1"/>
</dbReference>
<evidence type="ECO:0000256" key="2">
    <source>
        <dbReference type="ARBA" id="ARBA00022722"/>
    </source>
</evidence>
<comment type="cofactor">
    <cofactor evidence="1">
        <name>a divalent metal cation</name>
        <dbReference type="ChEBI" id="CHEBI:60240"/>
    </cofactor>
</comment>
<evidence type="ECO:0000313" key="9">
    <source>
        <dbReference type="Proteomes" id="UP001597299"/>
    </source>
</evidence>
<keyword evidence="2" id="KW-0540">Nuclease</keyword>
<gene>
    <name evidence="8" type="ORF">ACFSNC_22635</name>
</gene>
<evidence type="ECO:0000313" key="8">
    <source>
        <dbReference type="EMBL" id="MFD2143213.1"/>
    </source>
</evidence>
<keyword evidence="4 8" id="KW-0378">Hydrolase</keyword>
<dbReference type="EMBL" id="JBHUHD010000001">
    <property type="protein sequence ID" value="MFD2143213.1"/>
    <property type="molecule type" value="Genomic_DNA"/>
</dbReference>
<dbReference type="EC" id="3.1.-.-" evidence="8"/>
<feature type="domain" description="Endoribonuclease YicC-like N-terminal" evidence="6">
    <location>
        <begin position="4"/>
        <end position="157"/>
    </location>
</feature>
<dbReference type="RefSeq" id="WP_213355743.1">
    <property type="nucleotide sequence ID" value="NZ_JAHBGB010000044.1"/>
</dbReference>
<name>A0ABW4Z4A4_9HYPH</name>
<evidence type="ECO:0000259" key="6">
    <source>
        <dbReference type="Pfam" id="PF03755"/>
    </source>
</evidence>
<dbReference type="Pfam" id="PF08340">
    <property type="entry name" value="YicC-like_C"/>
    <property type="match status" value="1"/>
</dbReference>
<dbReference type="InterPro" id="IPR013551">
    <property type="entry name" value="YicC-like_C"/>
</dbReference>
<dbReference type="InterPro" id="IPR013527">
    <property type="entry name" value="YicC-like_N"/>
</dbReference>
<organism evidence="8 9">
    <name type="scientific">Ancylobacter oerskovii</name>
    <dbReference type="NCBI Taxonomy" id="459519"/>
    <lineage>
        <taxon>Bacteria</taxon>
        <taxon>Pseudomonadati</taxon>
        <taxon>Pseudomonadota</taxon>
        <taxon>Alphaproteobacteria</taxon>
        <taxon>Hyphomicrobiales</taxon>
        <taxon>Xanthobacteraceae</taxon>
        <taxon>Ancylobacter</taxon>
    </lineage>
</organism>
<dbReference type="Proteomes" id="UP001597299">
    <property type="component" value="Unassembled WGS sequence"/>
</dbReference>
<dbReference type="NCBIfam" id="TIGR00255">
    <property type="entry name" value="YicC/YloC family endoribonuclease"/>
    <property type="match status" value="1"/>
</dbReference>
<keyword evidence="9" id="KW-1185">Reference proteome</keyword>
<dbReference type="InterPro" id="IPR005229">
    <property type="entry name" value="YicC/YloC-like"/>
</dbReference>
<evidence type="ECO:0000256" key="3">
    <source>
        <dbReference type="ARBA" id="ARBA00022759"/>
    </source>
</evidence>
<evidence type="ECO:0000256" key="1">
    <source>
        <dbReference type="ARBA" id="ARBA00001968"/>
    </source>
</evidence>
<protein>
    <submittedName>
        <fullName evidence="8">YicC/YloC family endoribonuclease</fullName>
        <ecNumber evidence="8">3.1.-.-</ecNumber>
    </submittedName>
</protein>
<evidence type="ECO:0000259" key="7">
    <source>
        <dbReference type="Pfam" id="PF08340"/>
    </source>
</evidence>
<keyword evidence="3" id="KW-0255">Endonuclease</keyword>
<evidence type="ECO:0000256" key="5">
    <source>
        <dbReference type="ARBA" id="ARBA00035648"/>
    </source>
</evidence>
<feature type="domain" description="Endoribonuclease YicC-like C-terminal" evidence="7">
    <location>
        <begin position="180"/>
        <end position="296"/>
    </location>
</feature>